<dbReference type="RefSeq" id="WP_187320227.1">
    <property type="nucleotide sequence ID" value="NZ_JACSCY010000010.1"/>
</dbReference>
<evidence type="ECO:0000313" key="3">
    <source>
        <dbReference type="EMBL" id="MBC6611956.1"/>
    </source>
</evidence>
<evidence type="ECO:0000256" key="1">
    <source>
        <dbReference type="SAM" id="SignalP"/>
    </source>
</evidence>
<keyword evidence="4" id="KW-1185">Reference proteome</keyword>
<dbReference type="InterPro" id="IPR026444">
    <property type="entry name" value="Secre_tail"/>
</dbReference>
<organism evidence="3 4">
    <name type="scientific">Hymenobacter citatus</name>
    <dbReference type="NCBI Taxonomy" id="2763506"/>
    <lineage>
        <taxon>Bacteria</taxon>
        <taxon>Pseudomonadati</taxon>
        <taxon>Bacteroidota</taxon>
        <taxon>Cytophagia</taxon>
        <taxon>Cytophagales</taxon>
        <taxon>Hymenobacteraceae</taxon>
        <taxon>Hymenobacter</taxon>
    </lineage>
</organism>
<feature type="signal peptide" evidence="1">
    <location>
        <begin position="1"/>
        <end position="20"/>
    </location>
</feature>
<feature type="domain" description="Secretion system C-terminal sorting" evidence="2">
    <location>
        <begin position="746"/>
        <end position="822"/>
    </location>
</feature>
<dbReference type="Gene3D" id="3.40.390.10">
    <property type="entry name" value="Collagenase (Catalytic Domain)"/>
    <property type="match status" value="1"/>
</dbReference>
<dbReference type="InterPro" id="IPR024079">
    <property type="entry name" value="MetalloPept_cat_dom_sf"/>
</dbReference>
<evidence type="ECO:0000259" key="2">
    <source>
        <dbReference type="Pfam" id="PF18962"/>
    </source>
</evidence>
<dbReference type="NCBIfam" id="TIGR04183">
    <property type="entry name" value="Por_Secre_tail"/>
    <property type="match status" value="1"/>
</dbReference>
<dbReference type="SUPFAM" id="SSF55486">
    <property type="entry name" value="Metalloproteases ('zincins'), catalytic domain"/>
    <property type="match status" value="2"/>
</dbReference>
<dbReference type="Pfam" id="PF18962">
    <property type="entry name" value="Por_Secre_tail"/>
    <property type="match status" value="1"/>
</dbReference>
<proteinExistence type="predicted"/>
<protein>
    <submittedName>
        <fullName evidence="3">T9SS type A sorting domain-containing protein</fullName>
    </submittedName>
</protein>
<dbReference type="Proteomes" id="UP000622017">
    <property type="component" value="Unassembled WGS sequence"/>
</dbReference>
<feature type="chain" id="PRO_5046068743" evidence="1">
    <location>
        <begin position="21"/>
        <end position="825"/>
    </location>
</feature>
<evidence type="ECO:0000313" key="4">
    <source>
        <dbReference type="Proteomes" id="UP000622017"/>
    </source>
</evidence>
<keyword evidence="1" id="KW-0732">Signal</keyword>
<sequence>MKKLLLLSFLSIAAVAPSFGQQVVNYVGPGIPDTCYASSKVVRTRVLPPAAFLANRPSATKATIIVTYKDFTPEAQAAFQYAVDIWQSLLVSSVPIRINATWEPLGTGVLGQAGPSSLYTINGGGERISNALYPTALVEKLVGGDINRNAPDINASFSSTFNWYLGTDGNTPAGQYDLVSVVLHELGHGLGFLTSKDYDATSKQGSLSTPPSIYADFMKTGAGLSVADTRIFANPSVELGTAFTTNDLYFDSPLTRAANNGERARLYAPTTYAAGSSLSHLDENTYGPGDPNSLMSPQFASGEAIHSPGPIVLGMFSDMGWFNTAVRNQIFYSDTETPSTFPVTVRVDSDGTITPGSVKLNYSFNDGATTTVTMTPTGSVNEYTATIPNPGLNVRVSYYVEASDNETRRIYTAPGRNAFSTVSNRYSFFVGPDVVAPTLTHTPPTYLFASSLPYTITAQATDNIGVASVTLEYNVNGTARPSITMTRGTGNNANTYTAVLSTAAGPITAGDVINYRLVAQDNSSNTNRTTLPATGFFAVPVVEVRPAADMYANEFERTTPIDFVGLGFSIATPAGFANGAIHSTHPYANNADYTYQLLVPIRVKADPQIARVRFDEIVLVEPGETGSVFPNEDFYDYVVVEGSLNGTTWTPLAPGYDARDNANWLDLYNRSKSGSNSAAVGTPSLYASRTISLLDKYKAGDVVQLRFHLHADGAAYGWGWAIDNLHIQDNTVTPTAQALQGAGVSLFPNPTAGQFTVQTRFDKPVANLEVVVRNAVGQEVLRQSQAAVKGPVSLPLDLTKYANGFYLVSLTADGETATRKVMLNK</sequence>
<reference evidence="3 4" key="1">
    <citation type="submission" date="2020-08" db="EMBL/GenBank/DDBJ databases">
        <title>Hymenobacter sp.</title>
        <authorList>
            <person name="Kim M.K."/>
        </authorList>
    </citation>
    <scope>NUCLEOTIDE SEQUENCE [LARGE SCALE GENOMIC DNA]</scope>
    <source>
        <strain evidence="3 4">BT507</strain>
    </source>
</reference>
<comment type="caution">
    <text evidence="3">The sequence shown here is derived from an EMBL/GenBank/DDBJ whole genome shotgun (WGS) entry which is preliminary data.</text>
</comment>
<dbReference type="EMBL" id="JACSCY010000010">
    <property type="protein sequence ID" value="MBC6611956.1"/>
    <property type="molecule type" value="Genomic_DNA"/>
</dbReference>
<gene>
    <name evidence="3" type="ORF">H8B15_13570</name>
</gene>
<name>A0ABR7MLJ5_9BACT</name>
<accession>A0ABR7MLJ5</accession>